<accession>A0A7S9KUY8</accession>
<reference evidence="1 2" key="1">
    <citation type="journal article" date="2018" name="PLoS Genet.">
        <title>Repeat elements organise 3D genome structure and mediate transcription in the filamentous fungus Epichloe festucae.</title>
        <authorList>
            <person name="Winter D.J."/>
            <person name="Ganley A.R.D."/>
            <person name="Young C.A."/>
            <person name="Liachko I."/>
            <person name="Schardl C.L."/>
            <person name="Dupont P.Y."/>
            <person name="Berry D."/>
            <person name="Ram A."/>
            <person name="Scott B."/>
            <person name="Cox M.P."/>
        </authorList>
    </citation>
    <scope>NUCLEOTIDE SEQUENCE [LARGE SCALE GENOMIC DNA]</scope>
    <source>
        <strain evidence="1 2">Fl1</strain>
    </source>
</reference>
<evidence type="ECO:0000313" key="1">
    <source>
        <dbReference type="EMBL" id="QPH05177.1"/>
    </source>
</evidence>
<proteinExistence type="predicted"/>
<organism evidence="1 2">
    <name type="scientific">Epichloe festucae (strain Fl1)</name>
    <dbReference type="NCBI Taxonomy" id="877507"/>
    <lineage>
        <taxon>Eukaryota</taxon>
        <taxon>Fungi</taxon>
        <taxon>Dikarya</taxon>
        <taxon>Ascomycota</taxon>
        <taxon>Pezizomycotina</taxon>
        <taxon>Sordariomycetes</taxon>
        <taxon>Hypocreomycetidae</taxon>
        <taxon>Hypocreales</taxon>
        <taxon>Clavicipitaceae</taxon>
        <taxon>Epichloe</taxon>
    </lineage>
</organism>
<evidence type="ECO:0000313" key="2">
    <source>
        <dbReference type="Proteomes" id="UP000594364"/>
    </source>
</evidence>
<dbReference type="Proteomes" id="UP000594364">
    <property type="component" value="Chromosome 4"/>
</dbReference>
<sequence length="242" mass="26665">MRPPISTVACRSIAERSIRVLVSPTPITFAERRSVLQVLEQYGPVEVFKMTPASLTSGADGQGYHANFVSVTKEATTAVRLVACSPLTYKMPVPRMKTDIHIVDLVDGDSSNDINTNSNRPFITNSGGETAGDDAASREEFLHASKQTQFKLEIFPAPDYKHEFAMYGSPLHQSWPSSYRKDKSYVASTLKQSLPQTMVSSGLAHWLLDTGSSGTGETDGKSERLRLKGWLPSKMKSLHDRE</sequence>
<dbReference type="AlphaFoldDB" id="A0A7S9KUY8"/>
<gene>
    <name evidence="1" type="ORF">C2857_002793</name>
</gene>
<dbReference type="EMBL" id="CP031388">
    <property type="protein sequence ID" value="QPH05177.1"/>
    <property type="molecule type" value="Genomic_DNA"/>
</dbReference>
<keyword evidence="2" id="KW-1185">Reference proteome</keyword>
<name>A0A7S9KUY8_EPIFF</name>
<dbReference type="OrthoDB" id="5367448at2759"/>
<protein>
    <submittedName>
        <fullName evidence="1">Uncharacterized protein</fullName>
    </submittedName>
</protein>